<dbReference type="Proteomes" id="UP001165488">
    <property type="component" value="Unassembled WGS sequence"/>
</dbReference>
<dbReference type="RefSeq" id="WP_241274633.1">
    <property type="nucleotide sequence ID" value="NZ_JAKZGS010000005.1"/>
</dbReference>
<evidence type="ECO:0008006" key="3">
    <source>
        <dbReference type="Google" id="ProtNLM"/>
    </source>
</evidence>
<proteinExistence type="predicted"/>
<reference evidence="1" key="1">
    <citation type="submission" date="2022-03" db="EMBL/GenBank/DDBJ databases">
        <title>De novo assembled genomes of Belliella spp. (Cyclobacteriaceae) strains.</title>
        <authorList>
            <person name="Szabo A."/>
            <person name="Korponai K."/>
            <person name="Felfoldi T."/>
        </authorList>
    </citation>
    <scope>NUCLEOTIDE SEQUENCE</scope>
    <source>
        <strain evidence="1">DSM 107340</strain>
    </source>
</reference>
<accession>A0ABS9UNE1</accession>
<sequence length="237" mass="27066">MFIIKKKYLPLLILFALIFVPKEGKGQSFYEYKIPVEHAVIIGAGPSFIYADNGGIYSKLKFKLNPSITGAYSRKVNRYFDVRANVGHQKVEGLKTTNARILDIWESRMSANNFSGRVNYLDIMPVFNVFPSDHAYLRTGFNIYGGLGLGVMMSKVDLEFENEPIIEDHKITTMYIPGRAGISYKLNDKTDIMLEGSLLFSFTDNIDGNENFNRLGDHLWQAQIMIKRYLKPSSRIR</sequence>
<keyword evidence="2" id="KW-1185">Reference proteome</keyword>
<dbReference type="InterPro" id="IPR011250">
    <property type="entry name" value="OMP/PagP_B-barrel"/>
</dbReference>
<evidence type="ECO:0000313" key="1">
    <source>
        <dbReference type="EMBL" id="MCH7398122.1"/>
    </source>
</evidence>
<comment type="caution">
    <text evidence="1">The sequence shown here is derived from an EMBL/GenBank/DDBJ whole genome shotgun (WGS) entry which is preliminary data.</text>
</comment>
<evidence type="ECO:0000313" key="2">
    <source>
        <dbReference type="Proteomes" id="UP001165488"/>
    </source>
</evidence>
<name>A0ABS9UNE1_9BACT</name>
<dbReference type="EMBL" id="JAKZGS010000005">
    <property type="protein sequence ID" value="MCH7398122.1"/>
    <property type="molecule type" value="Genomic_DNA"/>
</dbReference>
<dbReference type="SUPFAM" id="SSF56925">
    <property type="entry name" value="OMPA-like"/>
    <property type="match status" value="1"/>
</dbReference>
<organism evidence="1 2">
    <name type="scientific">Belliella calami</name>
    <dbReference type="NCBI Taxonomy" id="2923436"/>
    <lineage>
        <taxon>Bacteria</taxon>
        <taxon>Pseudomonadati</taxon>
        <taxon>Bacteroidota</taxon>
        <taxon>Cytophagia</taxon>
        <taxon>Cytophagales</taxon>
        <taxon>Cyclobacteriaceae</taxon>
        <taxon>Belliella</taxon>
    </lineage>
</organism>
<protein>
    <recommendedName>
        <fullName evidence="3">Outer membrane protein beta-barrel domain-containing protein</fullName>
    </recommendedName>
</protein>
<gene>
    <name evidence="1" type="ORF">MM236_08990</name>
</gene>